<dbReference type="InterPro" id="IPR001497">
    <property type="entry name" value="MethylDNA_cys_MeTrfase_AS"/>
</dbReference>
<dbReference type="CDD" id="cd06445">
    <property type="entry name" value="ATase"/>
    <property type="match status" value="1"/>
</dbReference>
<keyword evidence="3 8" id="KW-0808">Transferase</keyword>
<dbReference type="EC" id="2.1.1.63" evidence="8"/>
<dbReference type="PANTHER" id="PTHR42942:SF1">
    <property type="entry name" value="ALKYLTRANSFERASE-LIKE PROTEIN 1"/>
    <property type="match status" value="1"/>
</dbReference>
<dbReference type="InterPro" id="IPR014048">
    <property type="entry name" value="MethylDNA_cys_MeTrfase_DNA-bd"/>
</dbReference>
<dbReference type="EMBL" id="DXBX01000037">
    <property type="protein sequence ID" value="HIZ32925.1"/>
    <property type="molecule type" value="Genomic_DNA"/>
</dbReference>
<evidence type="ECO:0000256" key="1">
    <source>
        <dbReference type="ARBA" id="ARBA00001286"/>
    </source>
</evidence>
<evidence type="ECO:0000256" key="5">
    <source>
        <dbReference type="ARBA" id="ARBA00023204"/>
    </source>
</evidence>
<gene>
    <name evidence="8" type="ORF">H9814_05165</name>
</gene>
<evidence type="ECO:0000256" key="2">
    <source>
        <dbReference type="ARBA" id="ARBA00022603"/>
    </source>
</evidence>
<dbReference type="NCBIfam" id="TIGR00589">
    <property type="entry name" value="ogt"/>
    <property type="match status" value="1"/>
</dbReference>
<dbReference type="GO" id="GO:0003908">
    <property type="term" value="F:methylated-DNA-[protein]-cysteine S-methyltransferase activity"/>
    <property type="evidence" value="ECO:0007669"/>
    <property type="project" value="UniProtKB-EC"/>
</dbReference>
<dbReference type="PROSITE" id="PS00374">
    <property type="entry name" value="MGMT"/>
    <property type="match status" value="1"/>
</dbReference>
<comment type="catalytic activity">
    <reaction evidence="1">
        <text>a 4-O-methyl-thymidine in DNA + L-cysteinyl-[protein] = a thymidine in DNA + S-methyl-L-cysteinyl-[protein]</text>
        <dbReference type="Rhea" id="RHEA:53428"/>
        <dbReference type="Rhea" id="RHEA-COMP:10131"/>
        <dbReference type="Rhea" id="RHEA-COMP:10132"/>
        <dbReference type="Rhea" id="RHEA-COMP:13555"/>
        <dbReference type="Rhea" id="RHEA-COMP:13556"/>
        <dbReference type="ChEBI" id="CHEBI:29950"/>
        <dbReference type="ChEBI" id="CHEBI:82612"/>
        <dbReference type="ChEBI" id="CHEBI:137386"/>
        <dbReference type="ChEBI" id="CHEBI:137387"/>
        <dbReference type="EC" id="2.1.1.63"/>
    </reaction>
</comment>
<feature type="domain" description="Methylated-DNA-[protein]-cysteine S-methyltransferase DNA binding" evidence="7">
    <location>
        <begin position="5"/>
        <end position="82"/>
    </location>
</feature>
<keyword evidence="2 8" id="KW-0489">Methyltransferase</keyword>
<evidence type="ECO:0000313" key="8">
    <source>
        <dbReference type="EMBL" id="HIZ32925.1"/>
    </source>
</evidence>
<dbReference type="Gene3D" id="1.10.10.10">
    <property type="entry name" value="Winged helix-like DNA-binding domain superfamily/Winged helix DNA-binding domain"/>
    <property type="match status" value="1"/>
</dbReference>
<accession>A0A9D2E8X4</accession>
<sequence length="103" mass="11447">MEVEAFRQEVYAVVASIPYGKVLTYGQIAWLVGKPRHSRLVGRVLCGAAAASQLPCHRVVNSQGRTVPHWPEQVELLKAEGVTFKSNGCVDRKMHGWDFLKEG</sequence>
<dbReference type="InterPro" id="IPR052520">
    <property type="entry name" value="ATL_DNA_repair"/>
</dbReference>
<dbReference type="PANTHER" id="PTHR42942">
    <property type="entry name" value="6-O-METHYLGUANINE DNA METHYLTRANSFERASE"/>
    <property type="match status" value="1"/>
</dbReference>
<protein>
    <submittedName>
        <fullName evidence="8">Methylated-DNA--[protein]-cysteine S-methyltransferase</fullName>
        <ecNumber evidence="8">2.1.1.63</ecNumber>
    </submittedName>
</protein>
<reference evidence="8" key="1">
    <citation type="journal article" date="2021" name="PeerJ">
        <title>Extensive microbial diversity within the chicken gut microbiome revealed by metagenomics and culture.</title>
        <authorList>
            <person name="Gilroy R."/>
            <person name="Ravi A."/>
            <person name="Getino M."/>
            <person name="Pursley I."/>
            <person name="Horton D.L."/>
            <person name="Alikhan N.F."/>
            <person name="Baker D."/>
            <person name="Gharbi K."/>
            <person name="Hall N."/>
            <person name="Watson M."/>
            <person name="Adriaenssens E.M."/>
            <person name="Foster-Nyarko E."/>
            <person name="Jarju S."/>
            <person name="Secka A."/>
            <person name="Antonio M."/>
            <person name="Oren A."/>
            <person name="Chaudhuri R.R."/>
            <person name="La Ragione R."/>
            <person name="Hildebrand F."/>
            <person name="Pallen M.J."/>
        </authorList>
    </citation>
    <scope>NUCLEOTIDE SEQUENCE</scope>
    <source>
        <strain evidence="8">ChiHjej9B8-1298</strain>
    </source>
</reference>
<evidence type="ECO:0000313" key="9">
    <source>
        <dbReference type="Proteomes" id="UP000824028"/>
    </source>
</evidence>
<comment type="catalytic activity">
    <reaction evidence="6">
        <text>a 6-O-methyl-2'-deoxyguanosine in DNA + L-cysteinyl-[protein] = S-methyl-L-cysteinyl-[protein] + a 2'-deoxyguanosine in DNA</text>
        <dbReference type="Rhea" id="RHEA:24000"/>
        <dbReference type="Rhea" id="RHEA-COMP:10131"/>
        <dbReference type="Rhea" id="RHEA-COMP:10132"/>
        <dbReference type="Rhea" id="RHEA-COMP:11367"/>
        <dbReference type="Rhea" id="RHEA-COMP:11368"/>
        <dbReference type="ChEBI" id="CHEBI:29950"/>
        <dbReference type="ChEBI" id="CHEBI:82612"/>
        <dbReference type="ChEBI" id="CHEBI:85445"/>
        <dbReference type="ChEBI" id="CHEBI:85448"/>
        <dbReference type="EC" id="2.1.1.63"/>
    </reaction>
</comment>
<keyword evidence="4" id="KW-0227">DNA damage</keyword>
<organism evidence="8 9">
    <name type="scientific">Candidatus Bacteroides merdigallinarum</name>
    <dbReference type="NCBI Taxonomy" id="2838473"/>
    <lineage>
        <taxon>Bacteria</taxon>
        <taxon>Pseudomonadati</taxon>
        <taxon>Bacteroidota</taxon>
        <taxon>Bacteroidia</taxon>
        <taxon>Bacteroidales</taxon>
        <taxon>Bacteroidaceae</taxon>
        <taxon>Bacteroides</taxon>
    </lineage>
</organism>
<dbReference type="Proteomes" id="UP000824028">
    <property type="component" value="Unassembled WGS sequence"/>
</dbReference>
<keyword evidence="5" id="KW-0234">DNA repair</keyword>
<dbReference type="InterPro" id="IPR036217">
    <property type="entry name" value="MethylDNA_cys_MeTrfase_DNAb"/>
</dbReference>
<dbReference type="Pfam" id="PF01035">
    <property type="entry name" value="DNA_binding_1"/>
    <property type="match status" value="1"/>
</dbReference>
<reference evidence="8" key="2">
    <citation type="submission" date="2021-04" db="EMBL/GenBank/DDBJ databases">
        <authorList>
            <person name="Gilroy R."/>
        </authorList>
    </citation>
    <scope>NUCLEOTIDE SEQUENCE</scope>
    <source>
        <strain evidence="8">ChiHjej9B8-1298</strain>
    </source>
</reference>
<comment type="caution">
    <text evidence="8">The sequence shown here is derived from an EMBL/GenBank/DDBJ whole genome shotgun (WGS) entry which is preliminary data.</text>
</comment>
<dbReference type="GO" id="GO:0032259">
    <property type="term" value="P:methylation"/>
    <property type="evidence" value="ECO:0007669"/>
    <property type="project" value="UniProtKB-KW"/>
</dbReference>
<dbReference type="SUPFAM" id="SSF46767">
    <property type="entry name" value="Methylated DNA-protein cysteine methyltransferase, C-terminal domain"/>
    <property type="match status" value="1"/>
</dbReference>
<dbReference type="AlphaFoldDB" id="A0A9D2E8X4"/>
<evidence type="ECO:0000256" key="3">
    <source>
        <dbReference type="ARBA" id="ARBA00022679"/>
    </source>
</evidence>
<dbReference type="GO" id="GO:0006281">
    <property type="term" value="P:DNA repair"/>
    <property type="evidence" value="ECO:0007669"/>
    <property type="project" value="UniProtKB-KW"/>
</dbReference>
<name>A0A9D2E8X4_9BACE</name>
<evidence type="ECO:0000256" key="4">
    <source>
        <dbReference type="ARBA" id="ARBA00022763"/>
    </source>
</evidence>
<proteinExistence type="predicted"/>
<evidence type="ECO:0000259" key="7">
    <source>
        <dbReference type="Pfam" id="PF01035"/>
    </source>
</evidence>
<evidence type="ECO:0000256" key="6">
    <source>
        <dbReference type="ARBA" id="ARBA00049348"/>
    </source>
</evidence>
<dbReference type="InterPro" id="IPR036388">
    <property type="entry name" value="WH-like_DNA-bd_sf"/>
</dbReference>